<dbReference type="RefSeq" id="WP_250723274.1">
    <property type="nucleotide sequence ID" value="NZ_CP098400.1"/>
</dbReference>
<dbReference type="CDD" id="cd02440">
    <property type="entry name" value="AdoMet_MTases"/>
    <property type="match status" value="1"/>
</dbReference>
<dbReference type="KEGG" id="alkq:M9189_11150"/>
<dbReference type="PROSITE" id="PS51682">
    <property type="entry name" value="SAM_OMT_I"/>
    <property type="match status" value="1"/>
</dbReference>
<dbReference type="PANTHER" id="PTHR10509">
    <property type="entry name" value="O-METHYLTRANSFERASE-RELATED"/>
    <property type="match status" value="1"/>
</dbReference>
<reference evidence="4" key="2">
    <citation type="submission" date="2022-06" db="EMBL/GenBank/DDBJ databases">
        <title>Xiashengella guii gen. nov. sp. nov., a bacterium isolated form anaerobic digestion tank.</title>
        <authorList>
            <person name="Huang H."/>
        </authorList>
    </citation>
    <scope>NUCLEOTIDE SEQUENCE</scope>
    <source>
        <strain evidence="4">Ai-910</strain>
    </source>
</reference>
<dbReference type="GO" id="GO:0032259">
    <property type="term" value="P:methylation"/>
    <property type="evidence" value="ECO:0007669"/>
    <property type="project" value="UniProtKB-KW"/>
</dbReference>
<dbReference type="AlphaFoldDB" id="A0A9J6ZP44"/>
<accession>A0A9J6ZP44</accession>
<dbReference type="EMBL" id="CP098400">
    <property type="protein sequence ID" value="URW79411.1"/>
    <property type="molecule type" value="Genomic_DNA"/>
</dbReference>
<keyword evidence="3" id="KW-0949">S-adenosyl-L-methionine</keyword>
<dbReference type="Gene3D" id="3.40.50.150">
    <property type="entry name" value="Vaccinia Virus protein VP39"/>
    <property type="match status" value="1"/>
</dbReference>
<keyword evidence="2" id="KW-0808">Transferase</keyword>
<evidence type="ECO:0000256" key="3">
    <source>
        <dbReference type="ARBA" id="ARBA00022691"/>
    </source>
</evidence>
<evidence type="ECO:0000313" key="4">
    <source>
        <dbReference type="EMBL" id="URW79411.1"/>
    </source>
</evidence>
<evidence type="ECO:0000313" key="5">
    <source>
        <dbReference type="Proteomes" id="UP001056426"/>
    </source>
</evidence>
<proteinExistence type="predicted"/>
<keyword evidence="1" id="KW-0489">Methyltransferase</keyword>
<evidence type="ECO:0000256" key="1">
    <source>
        <dbReference type="ARBA" id="ARBA00022603"/>
    </source>
</evidence>
<dbReference type="Proteomes" id="UP001056426">
    <property type="component" value="Chromosome"/>
</dbReference>
<dbReference type="InterPro" id="IPR002935">
    <property type="entry name" value="SAM_O-MeTrfase"/>
</dbReference>
<gene>
    <name evidence="4" type="ORF">M9189_11150</name>
</gene>
<protein>
    <submittedName>
        <fullName evidence="4">O-methyltransferase</fullName>
    </submittedName>
</protein>
<dbReference type="SUPFAM" id="SSF53335">
    <property type="entry name" value="S-adenosyl-L-methionine-dependent methyltransferases"/>
    <property type="match status" value="1"/>
</dbReference>
<dbReference type="GO" id="GO:0008757">
    <property type="term" value="F:S-adenosylmethionine-dependent methyltransferase activity"/>
    <property type="evidence" value="ECO:0007669"/>
    <property type="project" value="TreeGrafter"/>
</dbReference>
<dbReference type="InterPro" id="IPR050362">
    <property type="entry name" value="Cation-dep_OMT"/>
</dbReference>
<evidence type="ECO:0000256" key="2">
    <source>
        <dbReference type="ARBA" id="ARBA00022679"/>
    </source>
</evidence>
<name>A0A9J6ZP44_9BACT</name>
<dbReference type="Pfam" id="PF01596">
    <property type="entry name" value="Methyltransf_3"/>
    <property type="match status" value="1"/>
</dbReference>
<sequence>MNLDLENYILNHLDDEDEVLRDLDRYTHLNVLRSRMQSGHIQGAFLKMICRMIKPMSILEIGTYTGYSAICMASGTEPGAQIHTIEVNDELESGIRRFISRAGYDNKISLYIGDALDIIPRIEGEFDLAFIDGDKRQYPEYYEMLFPRVKAGGYMLADNILWGDKVAMHGMPDDAYTKGIMDFNDIVRDDKRIEKCILPFRDGLTLIRKK</sequence>
<dbReference type="GO" id="GO:0008171">
    <property type="term" value="F:O-methyltransferase activity"/>
    <property type="evidence" value="ECO:0007669"/>
    <property type="project" value="InterPro"/>
</dbReference>
<reference evidence="4" key="1">
    <citation type="submission" date="2022-05" db="EMBL/GenBank/DDBJ databases">
        <authorList>
            <person name="Sun X."/>
        </authorList>
    </citation>
    <scope>NUCLEOTIDE SEQUENCE</scope>
    <source>
        <strain evidence="4">Ai-910</strain>
    </source>
</reference>
<dbReference type="PANTHER" id="PTHR10509:SF14">
    <property type="entry name" value="CAFFEOYL-COA O-METHYLTRANSFERASE 3-RELATED"/>
    <property type="match status" value="1"/>
</dbReference>
<organism evidence="4 5">
    <name type="scientific">Xiashengella succiniciproducens</name>
    <dbReference type="NCBI Taxonomy" id="2949635"/>
    <lineage>
        <taxon>Bacteria</taxon>
        <taxon>Pseudomonadati</taxon>
        <taxon>Bacteroidota</taxon>
        <taxon>Bacteroidia</taxon>
        <taxon>Marinilabiliales</taxon>
        <taxon>Marinilabiliaceae</taxon>
        <taxon>Xiashengella</taxon>
    </lineage>
</organism>
<dbReference type="InterPro" id="IPR029063">
    <property type="entry name" value="SAM-dependent_MTases_sf"/>
</dbReference>
<keyword evidence="5" id="KW-1185">Reference proteome</keyword>